<dbReference type="Proteomes" id="UP001321700">
    <property type="component" value="Unassembled WGS sequence"/>
</dbReference>
<reference evidence="1 2" key="1">
    <citation type="submission" date="2023-08" db="EMBL/GenBank/DDBJ databases">
        <title>Rhodoferax potami sp. nov. and Rhodoferax mekongensis sp. nov., isolated from the Mekong River in Thailand.</title>
        <authorList>
            <person name="Kitikhun S."/>
            <person name="Charoenyingcharoen P."/>
            <person name="Siriarchawattana P."/>
            <person name="Likhitrattanapisal S."/>
            <person name="Nilsakha T."/>
            <person name="Chanpet A."/>
            <person name="Rattanawaree P."/>
            <person name="Ingsriswang S."/>
        </authorList>
    </citation>
    <scope>NUCLEOTIDE SEQUENCE [LARGE SCALE GENOMIC DNA]</scope>
    <source>
        <strain evidence="1 2">TBRC 17660</strain>
    </source>
</reference>
<evidence type="ECO:0008006" key="3">
    <source>
        <dbReference type="Google" id="ProtNLM"/>
    </source>
</evidence>
<organism evidence="1 2">
    <name type="scientific">Rhodoferax potami</name>
    <dbReference type="NCBI Taxonomy" id="3068338"/>
    <lineage>
        <taxon>Bacteria</taxon>
        <taxon>Pseudomonadati</taxon>
        <taxon>Pseudomonadota</taxon>
        <taxon>Betaproteobacteria</taxon>
        <taxon>Burkholderiales</taxon>
        <taxon>Comamonadaceae</taxon>
        <taxon>Rhodoferax</taxon>
    </lineage>
</organism>
<accession>A0ABU3KPL6</accession>
<comment type="caution">
    <text evidence="1">The sequence shown here is derived from an EMBL/GenBank/DDBJ whole genome shotgun (WGS) entry which is preliminary data.</text>
</comment>
<proteinExistence type="predicted"/>
<protein>
    <recommendedName>
        <fullName evidence="3">DUF4123 domain-containing protein</fullName>
    </recommendedName>
</protein>
<dbReference type="RefSeq" id="WP_313874954.1">
    <property type="nucleotide sequence ID" value="NZ_JAVBIK010000001.1"/>
</dbReference>
<evidence type="ECO:0000313" key="2">
    <source>
        <dbReference type="Proteomes" id="UP001321700"/>
    </source>
</evidence>
<sequence>MVQDRLSGELERLYGLQACAEAKGVSQDDSRALILQLSTPSEWSTLAVLWHAFVSEWGMPAPAIAVNGRDGIQLWFSLSQPASSSTCERFLMALRERFLDGLPQDRVSWYPSCEPLSLHGNRLFTAVPACMSGTDHWSAFVTRDLAAVFGDEPWVDVPPVRDQQAEILSRLSPMTRAQMDFVLEQLDAMNSLSRKDAAPYMAERSDGSDRRNRVDPLSEWRGPAEFLWAAMNNTSLPMGERIEAAKALLPYPESHWKRG</sequence>
<name>A0ABU3KPL6_9BURK</name>
<evidence type="ECO:0000313" key="1">
    <source>
        <dbReference type="EMBL" id="MDT7519268.1"/>
    </source>
</evidence>
<keyword evidence="2" id="KW-1185">Reference proteome</keyword>
<dbReference type="EMBL" id="JAVBIK010000001">
    <property type="protein sequence ID" value="MDT7519268.1"/>
    <property type="molecule type" value="Genomic_DNA"/>
</dbReference>
<gene>
    <name evidence="1" type="ORF">RAE19_11185</name>
</gene>